<accession>A0A0F9XUF1</accession>
<dbReference type="Pfam" id="PF20661">
    <property type="entry name" value="SutA-RBD"/>
    <property type="match status" value="1"/>
</dbReference>
<name>A0A0F9XUF1_9ZZZZ</name>
<proteinExistence type="predicted"/>
<evidence type="ECO:0000313" key="2">
    <source>
        <dbReference type="EMBL" id="KKN95983.1"/>
    </source>
</evidence>
<sequence length="58" mass="6015">MSAKTTPSKRKADAAVATSRSIDNQIESFLASGGEIQKIPNGISGQVYGAPRPGKPTK</sequence>
<evidence type="ECO:0000259" key="1">
    <source>
        <dbReference type="Pfam" id="PF20661"/>
    </source>
</evidence>
<protein>
    <recommendedName>
        <fullName evidence="1">Transcriptional regulator SutA RNAP-binding domain-containing protein</fullName>
    </recommendedName>
</protein>
<comment type="caution">
    <text evidence="2">The sequence shown here is derived from an EMBL/GenBank/DDBJ whole genome shotgun (WGS) entry which is preliminary data.</text>
</comment>
<feature type="domain" description="Transcriptional regulator SutA RNAP-binding" evidence="1">
    <location>
        <begin position="14"/>
        <end position="46"/>
    </location>
</feature>
<dbReference type="AlphaFoldDB" id="A0A0F9XUF1"/>
<gene>
    <name evidence="2" type="ORF">LCGC14_0172180</name>
</gene>
<organism evidence="2">
    <name type="scientific">marine sediment metagenome</name>
    <dbReference type="NCBI Taxonomy" id="412755"/>
    <lineage>
        <taxon>unclassified sequences</taxon>
        <taxon>metagenomes</taxon>
        <taxon>ecological metagenomes</taxon>
    </lineage>
</organism>
<dbReference type="EMBL" id="LAZR01000067">
    <property type="protein sequence ID" value="KKN95983.1"/>
    <property type="molecule type" value="Genomic_DNA"/>
</dbReference>
<dbReference type="InterPro" id="IPR049191">
    <property type="entry name" value="SutA_RBD"/>
</dbReference>
<reference evidence="2" key="1">
    <citation type="journal article" date="2015" name="Nature">
        <title>Complex archaea that bridge the gap between prokaryotes and eukaryotes.</title>
        <authorList>
            <person name="Spang A."/>
            <person name="Saw J.H."/>
            <person name="Jorgensen S.L."/>
            <person name="Zaremba-Niedzwiedzka K."/>
            <person name="Martijn J."/>
            <person name="Lind A.E."/>
            <person name="van Eijk R."/>
            <person name="Schleper C."/>
            <person name="Guy L."/>
            <person name="Ettema T.J."/>
        </authorList>
    </citation>
    <scope>NUCLEOTIDE SEQUENCE</scope>
</reference>